<dbReference type="PANTHER" id="PTHR11699">
    <property type="entry name" value="ALDEHYDE DEHYDROGENASE-RELATED"/>
    <property type="match status" value="1"/>
</dbReference>
<keyword evidence="4" id="KW-1185">Reference proteome</keyword>
<sequence>MSLEITYKDLLSIQQARELIAKAKEAFLEYKNYSQEQVDKIVRAMFEAGYEASERLAKLAVEETGIGKWEDKKLKNEFATKFTYESIKNLKTVGVINYDKSKRVVEIAEPMGVISALIPTTNPTSTAMFKALICAKTRNALVVSPHPRAVKSTYEAIQIMQTAAEKAGAPRNLFQCMTEVTIEGTMELLKHRDVSLILATGSTQMVKMVYSIGKPAYGVGSGNVPAFIERTANIKKAVADIIFGKTFDYGTLCSAENAVVCDSPIREQVIYEFKKRGAHFCNPDEKEKLEKIILTPQGGINPEIVGKPAAYIAQKAGFSVPEQTTVLIAELEGVGKQYPLSAENLSPILAFYTVDGWREGCHKCIELLEFGGLGHTMVIHSSDPDIITKFALEKPAFRVLVNTVAALGAVGYTTGLDPSMTLGPGTLGHSIISENVTARHLIQIKRLAYELLPLHDIEGNRIQSSNAKRFHTSTTETKDIKSILEEIEERIRLKAGNPPVSTGTKLESTTDERKTKIYGSGITEEEIEKIIRDFQSKYPGR</sequence>
<reference evidence="3 4" key="1">
    <citation type="submission" date="2015-11" db="EMBL/GenBank/DDBJ databases">
        <authorList>
            <person name="Varghese N."/>
        </authorList>
    </citation>
    <scope>NUCLEOTIDE SEQUENCE [LARGE SCALE GENOMIC DNA]</scope>
    <source>
        <strain evidence="3 4">JGI-24</strain>
    </source>
</reference>
<organism evidence="3 4">
    <name type="scientific">Kryptobacter tengchongensis</name>
    <dbReference type="NCBI Taxonomy" id="1643429"/>
    <lineage>
        <taxon>Bacteria</taxon>
        <taxon>Pseudomonadati</taxon>
        <taxon>Candidatus Kryptoniota</taxon>
        <taxon>Candidatus Kryptobacter</taxon>
    </lineage>
</organism>
<dbReference type="InterPro" id="IPR015590">
    <property type="entry name" value="Aldehyde_DH_dom"/>
</dbReference>
<dbReference type="Pfam" id="PF00171">
    <property type="entry name" value="Aldedh"/>
    <property type="match status" value="1"/>
</dbReference>
<dbReference type="InterPro" id="IPR016163">
    <property type="entry name" value="Ald_DH_C"/>
</dbReference>
<dbReference type="AlphaFoldDB" id="A0A656D1H1"/>
<keyword evidence="1" id="KW-0560">Oxidoreductase</keyword>
<dbReference type="InterPro" id="IPR016161">
    <property type="entry name" value="Ald_DH/histidinol_DH"/>
</dbReference>
<proteinExistence type="predicted"/>
<feature type="domain" description="Aldehyde dehydrogenase" evidence="2">
    <location>
        <begin position="14"/>
        <end position="276"/>
    </location>
</feature>
<dbReference type="Gene3D" id="3.40.605.10">
    <property type="entry name" value="Aldehyde Dehydrogenase, Chain A, domain 1"/>
    <property type="match status" value="1"/>
</dbReference>
<dbReference type="GO" id="GO:0016620">
    <property type="term" value="F:oxidoreductase activity, acting on the aldehyde or oxo group of donors, NAD or NADP as acceptor"/>
    <property type="evidence" value="ECO:0007669"/>
    <property type="project" value="InterPro"/>
</dbReference>
<dbReference type="InterPro" id="IPR016162">
    <property type="entry name" value="Ald_DH_N"/>
</dbReference>
<evidence type="ECO:0000313" key="3">
    <source>
        <dbReference type="EMBL" id="CUS96380.1"/>
    </source>
</evidence>
<protein>
    <submittedName>
        <fullName evidence="3">Acetaldehyde dehydrogenase</fullName>
    </submittedName>
</protein>
<accession>A0A656D1H1</accession>
<dbReference type="EMBL" id="CZVU01000002">
    <property type="protein sequence ID" value="CUS96380.1"/>
    <property type="molecule type" value="Genomic_DNA"/>
</dbReference>
<evidence type="ECO:0000259" key="2">
    <source>
        <dbReference type="Pfam" id="PF00171"/>
    </source>
</evidence>
<dbReference type="RefSeq" id="WP_072149602.1">
    <property type="nucleotide sequence ID" value="NZ_CZVU01000002.1"/>
</dbReference>
<dbReference type="SUPFAM" id="SSF53720">
    <property type="entry name" value="ALDH-like"/>
    <property type="match status" value="1"/>
</dbReference>
<dbReference type="OrthoDB" id="9804734at2"/>
<gene>
    <name evidence="3" type="ORF">JGI24_00100</name>
</gene>
<evidence type="ECO:0000313" key="4">
    <source>
        <dbReference type="Proteomes" id="UP000243065"/>
    </source>
</evidence>
<dbReference type="Gene3D" id="3.40.309.10">
    <property type="entry name" value="Aldehyde Dehydrogenase, Chain A, domain 2"/>
    <property type="match status" value="1"/>
</dbReference>
<name>A0A656D1H1_KRYT1</name>
<dbReference type="Proteomes" id="UP000243065">
    <property type="component" value="Unassembled WGS sequence"/>
</dbReference>
<evidence type="ECO:0000256" key="1">
    <source>
        <dbReference type="ARBA" id="ARBA00023002"/>
    </source>
</evidence>
<dbReference type="CDD" id="cd07122">
    <property type="entry name" value="ALDH_F20_ACDH"/>
    <property type="match status" value="1"/>
</dbReference>